<name>A0A816YGB6_BRANA</name>
<proteinExistence type="predicted"/>
<dbReference type="AlphaFoldDB" id="A0A816YGB6"/>
<dbReference type="Proteomes" id="UP001295469">
    <property type="component" value="Chromosome A07"/>
</dbReference>
<gene>
    <name evidence="1" type="ORF">DARMORV10_A07P02370.1</name>
</gene>
<protein>
    <submittedName>
        <fullName evidence="1">(rape) hypothetical protein</fullName>
    </submittedName>
</protein>
<organism evidence="1">
    <name type="scientific">Brassica napus</name>
    <name type="common">Rape</name>
    <dbReference type="NCBI Taxonomy" id="3708"/>
    <lineage>
        <taxon>Eukaryota</taxon>
        <taxon>Viridiplantae</taxon>
        <taxon>Streptophyta</taxon>
        <taxon>Embryophyta</taxon>
        <taxon>Tracheophyta</taxon>
        <taxon>Spermatophyta</taxon>
        <taxon>Magnoliopsida</taxon>
        <taxon>eudicotyledons</taxon>
        <taxon>Gunneridae</taxon>
        <taxon>Pentapetalae</taxon>
        <taxon>rosids</taxon>
        <taxon>malvids</taxon>
        <taxon>Brassicales</taxon>
        <taxon>Brassicaceae</taxon>
        <taxon>Brassiceae</taxon>
        <taxon>Brassica</taxon>
    </lineage>
</organism>
<dbReference type="EMBL" id="HG994361">
    <property type="protein sequence ID" value="CAF2157098.1"/>
    <property type="molecule type" value="Genomic_DNA"/>
</dbReference>
<sequence length="42" mass="4625">MIGTGVMVAGIVKALVADQRQSLILATMADLYYLHLWSFHSC</sequence>
<accession>A0A816YGB6</accession>
<reference evidence="1" key="1">
    <citation type="submission" date="2021-01" db="EMBL/GenBank/DDBJ databases">
        <authorList>
            <consortium name="Genoscope - CEA"/>
            <person name="William W."/>
        </authorList>
    </citation>
    <scope>NUCLEOTIDE SEQUENCE</scope>
</reference>
<evidence type="ECO:0000313" key="1">
    <source>
        <dbReference type="EMBL" id="CAF2157098.1"/>
    </source>
</evidence>